<dbReference type="WBParaSite" id="nOo.2.0.1.t12581-RA">
    <property type="protein sequence ID" value="nOo.2.0.1.t12581-RA"/>
    <property type="gene ID" value="nOo.2.0.1.g12581"/>
</dbReference>
<evidence type="ECO:0000313" key="2">
    <source>
        <dbReference type="Proteomes" id="UP000271087"/>
    </source>
</evidence>
<dbReference type="STRING" id="42157.A0A182EWN5"/>
<dbReference type="EMBL" id="UYRW01011156">
    <property type="protein sequence ID" value="VDM99421.1"/>
    <property type="molecule type" value="Genomic_DNA"/>
</dbReference>
<proteinExistence type="predicted"/>
<dbReference type="Proteomes" id="UP000271087">
    <property type="component" value="Unassembled WGS sequence"/>
</dbReference>
<name>A0A182EWN5_ONCOC</name>
<evidence type="ECO:0000313" key="3">
    <source>
        <dbReference type="WBParaSite" id="nOo.2.0.1.t12581-RA"/>
    </source>
</evidence>
<keyword evidence="2" id="KW-1185">Reference proteome</keyword>
<protein>
    <submittedName>
        <fullName evidence="3">DNA-directed RNA polymerase</fullName>
    </submittedName>
</protein>
<dbReference type="AlphaFoldDB" id="A0A182EWN5"/>
<dbReference type="OrthoDB" id="5858186at2759"/>
<sequence length="100" mass="11427">RLVGAGQSMIGHAERGRVQLVFQKNNLPQDTKAQSQLYCYYKMDCPYLRLAPFKVESVRQNPLATLFYDIISDGEARIIQMLAVTKAYLMFFALHYSTAC</sequence>
<reference evidence="3" key="1">
    <citation type="submission" date="2016-06" db="UniProtKB">
        <authorList>
            <consortium name="WormBaseParasite"/>
        </authorList>
    </citation>
    <scope>IDENTIFICATION</scope>
</reference>
<organism evidence="3">
    <name type="scientific">Onchocerca ochengi</name>
    <name type="common">Filarial nematode worm</name>
    <dbReference type="NCBI Taxonomy" id="42157"/>
    <lineage>
        <taxon>Eukaryota</taxon>
        <taxon>Metazoa</taxon>
        <taxon>Ecdysozoa</taxon>
        <taxon>Nematoda</taxon>
        <taxon>Chromadorea</taxon>
        <taxon>Rhabditida</taxon>
        <taxon>Spirurina</taxon>
        <taxon>Spiruromorpha</taxon>
        <taxon>Filarioidea</taxon>
        <taxon>Onchocercidae</taxon>
        <taxon>Onchocerca</taxon>
    </lineage>
</organism>
<evidence type="ECO:0000313" key="1">
    <source>
        <dbReference type="EMBL" id="VDM99421.1"/>
    </source>
</evidence>
<gene>
    <name evidence="1" type="ORF">NOO_LOCUS12581</name>
</gene>
<reference evidence="1 2" key="2">
    <citation type="submission" date="2018-08" db="EMBL/GenBank/DDBJ databases">
        <authorList>
            <person name="Laetsch R D."/>
            <person name="Stevens L."/>
            <person name="Kumar S."/>
            <person name="Blaxter L. M."/>
        </authorList>
    </citation>
    <scope>NUCLEOTIDE SEQUENCE [LARGE SCALE GENOMIC DNA]</scope>
</reference>
<accession>A0A182EWN5</accession>